<dbReference type="Pfam" id="PF23914">
    <property type="entry name" value="TPR_CcmH_CycH"/>
    <property type="match status" value="1"/>
</dbReference>
<dbReference type="RefSeq" id="WP_015817702.1">
    <property type="nucleotide sequence ID" value="NC_012997.1"/>
</dbReference>
<evidence type="ECO:0000256" key="2">
    <source>
        <dbReference type="ARBA" id="ARBA00022737"/>
    </source>
</evidence>
<feature type="repeat" description="TPR" evidence="5">
    <location>
        <begin position="169"/>
        <end position="202"/>
    </location>
</feature>
<evidence type="ECO:0000256" key="1">
    <source>
        <dbReference type="ARBA" id="ARBA00004196"/>
    </source>
</evidence>
<evidence type="ECO:0000313" key="10">
    <source>
        <dbReference type="Proteomes" id="UP000009080"/>
    </source>
</evidence>
<accession>C5BHY7</accession>
<evidence type="ECO:0000256" key="3">
    <source>
        <dbReference type="ARBA" id="ARBA00022748"/>
    </source>
</evidence>
<dbReference type="NCBIfam" id="TIGR03142">
    <property type="entry name" value="cytochro_ccmI"/>
    <property type="match status" value="1"/>
</dbReference>
<dbReference type="GO" id="GO:0017004">
    <property type="term" value="P:cytochrome complex assembly"/>
    <property type="evidence" value="ECO:0007669"/>
    <property type="project" value="UniProtKB-KW"/>
</dbReference>
<dbReference type="GO" id="GO:0030313">
    <property type="term" value="C:cell envelope"/>
    <property type="evidence" value="ECO:0007669"/>
    <property type="project" value="UniProtKB-SubCell"/>
</dbReference>
<keyword evidence="6" id="KW-0472">Membrane</keyword>
<evidence type="ECO:0000313" key="9">
    <source>
        <dbReference type="EMBL" id="ACR11590.1"/>
    </source>
</evidence>
<keyword evidence="2" id="KW-0677">Repeat</keyword>
<dbReference type="InterPro" id="IPR056412">
    <property type="entry name" value="Ig_CycH"/>
</dbReference>
<dbReference type="EMBL" id="CP001614">
    <property type="protein sequence ID" value="ACR11590.1"/>
    <property type="molecule type" value="Genomic_DNA"/>
</dbReference>
<dbReference type="InterPro" id="IPR017560">
    <property type="entry name" value="Cyt_c_biogenesis_CcmI"/>
</dbReference>
<keyword evidence="10" id="KW-1185">Reference proteome</keyword>
<dbReference type="Proteomes" id="UP000009080">
    <property type="component" value="Chromosome"/>
</dbReference>
<evidence type="ECO:0000256" key="4">
    <source>
        <dbReference type="ARBA" id="ARBA00022803"/>
    </source>
</evidence>
<feature type="transmembrane region" description="Helical" evidence="6">
    <location>
        <begin position="103"/>
        <end position="123"/>
    </location>
</feature>
<dbReference type="Pfam" id="PF23892">
    <property type="entry name" value="Ig_CycH"/>
    <property type="match status" value="1"/>
</dbReference>
<dbReference type="SUPFAM" id="SSF48452">
    <property type="entry name" value="TPR-like"/>
    <property type="match status" value="1"/>
</dbReference>
<dbReference type="InterPro" id="IPR051263">
    <property type="entry name" value="C-type_cytochrome_biogenesis"/>
</dbReference>
<dbReference type="PROSITE" id="PS50005">
    <property type="entry name" value="TPR"/>
    <property type="match status" value="1"/>
</dbReference>
<gene>
    <name evidence="9" type="primary">ccmI</name>
    <name evidence="9" type="ordered locus">TERTU_1879</name>
</gene>
<keyword evidence="6" id="KW-1133">Transmembrane helix</keyword>
<evidence type="ECO:0000256" key="5">
    <source>
        <dbReference type="PROSITE-ProRule" id="PRU00339"/>
    </source>
</evidence>
<dbReference type="OrthoDB" id="9776053at2"/>
<evidence type="ECO:0000256" key="6">
    <source>
        <dbReference type="SAM" id="Phobius"/>
    </source>
</evidence>
<sequence>MEIAFWQGFLALSALAAVFILWPTVFVRREKKKELLQDARADVNQDVFLEHVKDLEETHSRGEIGESELEELKVDLERTLVADNESIAIDSDKPIIASFRSRLPVLALVLAVPLLALGIYSMVGAKTDWEIYRLAMARVNSGSIEEANAIGEELIGELQDRLESRPDNSQNWYLLGAVAGELGDYDEAVRAYRRVLELEPNAPQVIAELAQALFMRAGNTITPEVSKNTQLALQLNPNMPTALGLAGVEAFQSGAYQEAIDHWSLAVKQLDPASAASKALTSGIARAQVALEKSGGKARKSGKAAVVDPKITVSVSFDDNVVSPSPEDQVFIYARAWQGPKMPLAIKKLTVADLPIQIVLDKSAAMAPGMDLSSFPQVEIVARITGSGSAIPQSGDWQASEGPIIVAEQKNAVVLKISEQIP</sequence>
<protein>
    <submittedName>
        <fullName evidence="9">Cytochrome c-type biogenesis protein CcmI</fullName>
    </submittedName>
</protein>
<feature type="domain" description="Cytochrome c-type biogenesis protein H TPR" evidence="8">
    <location>
        <begin position="158"/>
        <end position="274"/>
    </location>
</feature>
<dbReference type="eggNOG" id="COG4235">
    <property type="taxonomic scope" value="Bacteria"/>
</dbReference>
<organism evidence="9 10">
    <name type="scientific">Teredinibacter turnerae (strain ATCC 39867 / T7901)</name>
    <dbReference type="NCBI Taxonomy" id="377629"/>
    <lineage>
        <taxon>Bacteria</taxon>
        <taxon>Pseudomonadati</taxon>
        <taxon>Pseudomonadota</taxon>
        <taxon>Gammaproteobacteria</taxon>
        <taxon>Cellvibrionales</taxon>
        <taxon>Cellvibrionaceae</taxon>
        <taxon>Teredinibacter</taxon>
    </lineage>
</organism>
<dbReference type="PANTHER" id="PTHR47870:SF4">
    <property type="entry name" value="CYTOCHROME C-TYPE BIOGENESIS PROTEIN CYCH"/>
    <property type="match status" value="1"/>
</dbReference>
<dbReference type="STRING" id="377629.TERTU_1879"/>
<keyword evidence="3" id="KW-0201">Cytochrome c-type biogenesis</keyword>
<dbReference type="KEGG" id="ttu:TERTU_1879"/>
<dbReference type="InterPro" id="IPR019734">
    <property type="entry name" value="TPR_rpt"/>
</dbReference>
<comment type="subcellular location">
    <subcellularLocation>
        <location evidence="1">Cell envelope</location>
    </subcellularLocation>
</comment>
<keyword evidence="6" id="KW-0812">Transmembrane</keyword>
<evidence type="ECO:0000259" key="7">
    <source>
        <dbReference type="Pfam" id="PF23892"/>
    </source>
</evidence>
<name>C5BHY7_TERTT</name>
<dbReference type="SMART" id="SM00028">
    <property type="entry name" value="TPR"/>
    <property type="match status" value="2"/>
</dbReference>
<dbReference type="InterPro" id="IPR056413">
    <property type="entry name" value="TPR_CcmH_CycH"/>
</dbReference>
<keyword evidence="4 5" id="KW-0802">TPR repeat</keyword>
<reference evidence="9 10" key="1">
    <citation type="journal article" date="2009" name="PLoS ONE">
        <title>The complete genome of Teredinibacter turnerae T7901: an intracellular endosymbiont of marine wood-boring bivalves (shipworms).</title>
        <authorList>
            <person name="Yang J.C."/>
            <person name="Madupu R."/>
            <person name="Durkin A.S."/>
            <person name="Ekborg N.A."/>
            <person name="Pedamallu C.S."/>
            <person name="Hostetler J.B."/>
            <person name="Radune D."/>
            <person name="Toms B.S."/>
            <person name="Henrissat B."/>
            <person name="Coutinho P.M."/>
            <person name="Schwarz S."/>
            <person name="Field L."/>
            <person name="Trindade-Silva A.E."/>
            <person name="Soares C.A.G."/>
            <person name="Elshahawi S."/>
            <person name="Hanora A."/>
            <person name="Schmidt E.W."/>
            <person name="Haygood M.G."/>
            <person name="Posfai J."/>
            <person name="Benner J."/>
            <person name="Madinger C."/>
            <person name="Nove J."/>
            <person name="Anton B."/>
            <person name="Chaudhary K."/>
            <person name="Foster J."/>
            <person name="Holman A."/>
            <person name="Kumar S."/>
            <person name="Lessard P.A."/>
            <person name="Luyten Y.A."/>
            <person name="Slatko B."/>
            <person name="Wood N."/>
            <person name="Wu B."/>
            <person name="Teplitski M."/>
            <person name="Mougous J.D."/>
            <person name="Ward N."/>
            <person name="Eisen J.A."/>
            <person name="Badger J.H."/>
            <person name="Distel D.L."/>
        </authorList>
    </citation>
    <scope>NUCLEOTIDE SEQUENCE [LARGE SCALE GENOMIC DNA]</scope>
    <source>
        <strain evidence="10">ATCC 39867 / T7901</strain>
    </source>
</reference>
<dbReference type="Gene3D" id="1.25.40.10">
    <property type="entry name" value="Tetratricopeptide repeat domain"/>
    <property type="match status" value="1"/>
</dbReference>
<dbReference type="AlphaFoldDB" id="C5BHY7"/>
<dbReference type="InterPro" id="IPR011990">
    <property type="entry name" value="TPR-like_helical_dom_sf"/>
</dbReference>
<dbReference type="PANTHER" id="PTHR47870">
    <property type="entry name" value="CYTOCHROME C-TYPE BIOGENESIS PROTEIN CCMH"/>
    <property type="match status" value="1"/>
</dbReference>
<dbReference type="GO" id="GO:0005886">
    <property type="term" value="C:plasma membrane"/>
    <property type="evidence" value="ECO:0007669"/>
    <property type="project" value="TreeGrafter"/>
</dbReference>
<proteinExistence type="predicted"/>
<evidence type="ECO:0000259" key="8">
    <source>
        <dbReference type="Pfam" id="PF23914"/>
    </source>
</evidence>
<feature type="domain" description="Cytochrome c-type biogenesis protein H Ig-like" evidence="7">
    <location>
        <begin position="311"/>
        <end position="417"/>
    </location>
</feature>
<feature type="transmembrane region" description="Helical" evidence="6">
    <location>
        <begin position="6"/>
        <end position="27"/>
    </location>
</feature>
<dbReference type="PROSITE" id="PS50293">
    <property type="entry name" value="TPR_REGION"/>
    <property type="match status" value="1"/>
</dbReference>
<dbReference type="HOGENOM" id="CLU_036074_2_1_6"/>